<dbReference type="Proteomes" id="UP000054709">
    <property type="component" value="Unassembled WGS sequence"/>
</dbReference>
<dbReference type="Pfam" id="PF02583">
    <property type="entry name" value="Trns_repr_metal"/>
    <property type="match status" value="1"/>
</dbReference>
<evidence type="ECO:0000313" key="2">
    <source>
        <dbReference type="EMBL" id="KTD86714.1"/>
    </source>
</evidence>
<sequence length="116" mass="13230">MSKESILFEQVIQQDPGFCSPGEDKRKSHHSDQANSDLLNRLNRIEGQVRGIKGMIEKDIYCDDMLNQISSVQASLNDVGKLVLEYHMKSCVIERIQVGDTEVLTEFMKTINKLMK</sequence>
<dbReference type="InterPro" id="IPR003735">
    <property type="entry name" value="Metal_Tscrpt_repr"/>
</dbReference>
<dbReference type="EMBL" id="LCZJ02000019">
    <property type="protein sequence ID" value="KTD86714.1"/>
    <property type="molecule type" value="Genomic_DNA"/>
</dbReference>
<dbReference type="InterPro" id="IPR038390">
    <property type="entry name" value="Metal_Tscrpt_repr_sf"/>
</dbReference>
<dbReference type="OrthoDB" id="9811244at2"/>
<organism evidence="2 3">
    <name type="scientific">Paenibacillus etheri</name>
    <dbReference type="NCBI Taxonomy" id="1306852"/>
    <lineage>
        <taxon>Bacteria</taxon>
        <taxon>Bacillati</taxon>
        <taxon>Bacillota</taxon>
        <taxon>Bacilli</taxon>
        <taxon>Bacillales</taxon>
        <taxon>Paenibacillaceae</taxon>
        <taxon>Paenibacillus</taxon>
    </lineage>
</organism>
<accession>A0A0W1AZG0</accession>
<dbReference type="AlphaFoldDB" id="A0A0W1AZG0"/>
<gene>
    <name evidence="2" type="ORF">UQ64_14805</name>
</gene>
<dbReference type="GO" id="GO:0045892">
    <property type="term" value="P:negative regulation of DNA-templated transcription"/>
    <property type="evidence" value="ECO:0007669"/>
    <property type="project" value="UniProtKB-ARBA"/>
</dbReference>
<evidence type="ECO:0000313" key="3">
    <source>
        <dbReference type="Proteomes" id="UP000054709"/>
    </source>
</evidence>
<dbReference type="GO" id="GO:0046872">
    <property type="term" value="F:metal ion binding"/>
    <property type="evidence" value="ECO:0007669"/>
    <property type="project" value="InterPro"/>
</dbReference>
<reference evidence="2 3" key="1">
    <citation type="journal article" date="2015" name="Int. Biodeterior. Biodegradation">
        <title>Physiological and genetic screening methods for the isolation of methyl tert-butyl ether-degrading bacteria for bioremediation purposes.</title>
        <authorList>
            <person name="Guisado I.M."/>
            <person name="Purswani J."/>
            <person name="Gonzalez Lopez J."/>
            <person name="Pozo C."/>
        </authorList>
    </citation>
    <scope>NUCLEOTIDE SEQUENCE [LARGE SCALE GENOMIC DNA]</scope>
    <source>
        <strain evidence="2 3">SH7</strain>
    </source>
</reference>
<protein>
    <submittedName>
        <fullName evidence="2">CsoR family transcriptional regulator</fullName>
    </submittedName>
</protein>
<dbReference type="RefSeq" id="WP_060623602.1">
    <property type="nucleotide sequence ID" value="NZ_LCZJ02000019.1"/>
</dbReference>
<dbReference type="CDD" id="cd10152">
    <property type="entry name" value="SaCsoR-like_DUF156"/>
    <property type="match status" value="1"/>
</dbReference>
<name>A0A0W1AZG0_9BACL</name>
<feature type="compositionally biased region" description="Basic and acidic residues" evidence="1">
    <location>
        <begin position="22"/>
        <end position="32"/>
    </location>
</feature>
<evidence type="ECO:0000256" key="1">
    <source>
        <dbReference type="SAM" id="MobiDB-lite"/>
    </source>
</evidence>
<dbReference type="Gene3D" id="1.20.58.1000">
    <property type="entry name" value="Metal-sensitive repressor, helix protomer"/>
    <property type="match status" value="1"/>
</dbReference>
<dbReference type="GO" id="GO:0003677">
    <property type="term" value="F:DNA binding"/>
    <property type="evidence" value="ECO:0007669"/>
    <property type="project" value="InterPro"/>
</dbReference>
<keyword evidence="3" id="KW-1185">Reference proteome</keyword>
<dbReference type="PANTHER" id="PTHR33677">
    <property type="entry name" value="TRANSCRIPTIONAL REPRESSOR FRMR-RELATED"/>
    <property type="match status" value="1"/>
</dbReference>
<dbReference type="PANTHER" id="PTHR33677:SF3">
    <property type="entry name" value="COPPER-SENSING TRANSCRIPTIONAL REPRESSOR RICR"/>
    <property type="match status" value="1"/>
</dbReference>
<comment type="caution">
    <text evidence="2">The sequence shown here is derived from an EMBL/GenBank/DDBJ whole genome shotgun (WGS) entry which is preliminary data.</text>
</comment>
<feature type="region of interest" description="Disordered" evidence="1">
    <location>
        <begin position="14"/>
        <end position="35"/>
    </location>
</feature>
<proteinExistence type="predicted"/>